<feature type="transmembrane region" description="Helical" evidence="1">
    <location>
        <begin position="32"/>
        <end position="51"/>
    </location>
</feature>
<dbReference type="Proteomes" id="UP000075517">
    <property type="component" value="Unassembled WGS sequence"/>
</dbReference>
<name>A0A150N435_GEOSE</name>
<reference evidence="2 3" key="1">
    <citation type="submission" date="2016-01" db="EMBL/GenBank/DDBJ databases">
        <title>Draft Genome Sequences of Seven Thermophilic Sporeformers Isolated from Foods.</title>
        <authorList>
            <person name="Berendsen E.M."/>
            <person name="Wells-Bennik M.H."/>
            <person name="Krawcyk A.O."/>
            <person name="De Jong A."/>
            <person name="Holsappel S."/>
            <person name="Eijlander R.T."/>
            <person name="Kuipers O.P."/>
        </authorList>
    </citation>
    <scope>NUCLEOTIDE SEQUENCE [LARGE SCALE GENOMIC DNA]</scope>
    <source>
        <strain evidence="2 3">B4114</strain>
    </source>
</reference>
<evidence type="ECO:0000313" key="3">
    <source>
        <dbReference type="Proteomes" id="UP000075517"/>
    </source>
</evidence>
<evidence type="ECO:0000313" key="2">
    <source>
        <dbReference type="EMBL" id="KYD31507.1"/>
    </source>
</evidence>
<gene>
    <name evidence="2" type="ORF">B4114_1674</name>
</gene>
<keyword evidence="1" id="KW-1133">Transmembrane helix</keyword>
<protein>
    <submittedName>
        <fullName evidence="2">Uncharacterized protein</fullName>
    </submittedName>
</protein>
<dbReference type="AlphaFoldDB" id="A0A150N435"/>
<organism evidence="2 3">
    <name type="scientific">Geobacillus stearothermophilus</name>
    <name type="common">Bacillus stearothermophilus</name>
    <dbReference type="NCBI Taxonomy" id="1422"/>
    <lineage>
        <taxon>Bacteria</taxon>
        <taxon>Bacillati</taxon>
        <taxon>Bacillota</taxon>
        <taxon>Bacilli</taxon>
        <taxon>Bacillales</taxon>
        <taxon>Anoxybacillaceae</taxon>
        <taxon>Geobacillus</taxon>
    </lineage>
</organism>
<keyword evidence="1" id="KW-0472">Membrane</keyword>
<sequence>MDRLFRLFRVQRGRGLWNPWLGVVRRRRNHNAIWTLVSVSLGAVAAAMLGARQGRRMAPMTQGPMRNVIRGLNRWMSRRMGTMQPAAAEFAEEMASWQINDQKNPK</sequence>
<keyword evidence="1" id="KW-0812">Transmembrane</keyword>
<evidence type="ECO:0000256" key="1">
    <source>
        <dbReference type="SAM" id="Phobius"/>
    </source>
</evidence>
<dbReference type="EMBL" id="LQYY01000142">
    <property type="protein sequence ID" value="KYD31507.1"/>
    <property type="molecule type" value="Genomic_DNA"/>
</dbReference>
<accession>A0A150N435</accession>
<proteinExistence type="predicted"/>
<dbReference type="RefSeq" id="WP_015375079.1">
    <property type="nucleotide sequence ID" value="NZ_JARTLB010000050.1"/>
</dbReference>
<dbReference type="PATRIC" id="fig|1422.17.peg.1761"/>
<comment type="caution">
    <text evidence="2">The sequence shown here is derived from an EMBL/GenBank/DDBJ whole genome shotgun (WGS) entry which is preliminary data.</text>
</comment>